<comment type="caution">
    <text evidence="1">The sequence shown here is derived from an EMBL/GenBank/DDBJ whole genome shotgun (WGS) entry which is preliminary data.</text>
</comment>
<evidence type="ECO:0000313" key="2">
    <source>
        <dbReference type="Proteomes" id="UP000180133"/>
    </source>
</evidence>
<keyword evidence="2" id="KW-1185">Reference proteome</keyword>
<dbReference type="EMBL" id="MKFT01000012">
    <property type="protein sequence ID" value="OHY92988.1"/>
    <property type="molecule type" value="Genomic_DNA"/>
</dbReference>
<dbReference type="RefSeq" id="WP_071234728.1">
    <property type="nucleotide sequence ID" value="NZ_KV861316.1"/>
</dbReference>
<organism evidence="1 2">
    <name type="scientific">Vibrio rotiferianus</name>
    <dbReference type="NCBI Taxonomy" id="190895"/>
    <lineage>
        <taxon>Bacteria</taxon>
        <taxon>Pseudomonadati</taxon>
        <taxon>Pseudomonadota</taxon>
        <taxon>Gammaproteobacteria</taxon>
        <taxon>Vibrionales</taxon>
        <taxon>Vibrionaceae</taxon>
        <taxon>Vibrio</taxon>
    </lineage>
</organism>
<sequence>MYGSKAEEIFAEENPLLIPVHNKVIREPHTKRCVNFLDANNETFRAMADFAYKHAESGLYTLVEYKTDKLNFIKTQIDSDVAASEYHGRSKHLLIRDCSWSNSAYKHTLVQDTLKLYEVSYLLVFSHEYAPSKRHLNALDELGLQWCLQKDAEFYLEGCTGLEDWNNKEFSDGD</sequence>
<protein>
    <submittedName>
        <fullName evidence="1">Uncharacterized protein</fullName>
    </submittedName>
</protein>
<proteinExistence type="predicted"/>
<dbReference type="Proteomes" id="UP000180133">
    <property type="component" value="Unassembled WGS sequence"/>
</dbReference>
<reference evidence="1 2" key="1">
    <citation type="submission" date="2016-09" db="EMBL/GenBank/DDBJ databases">
        <title>Isolation, identification and antibiotic sensitivity analysis of bacterial pathogen from juvenile Hippocampus erectus with tail-rotted disease.</title>
        <authorList>
            <person name="Yang Q."/>
        </authorList>
    </citation>
    <scope>NUCLEOTIDE SEQUENCE [LARGE SCALE GENOMIC DNA]</scope>
    <source>
        <strain evidence="1 2">HM-10</strain>
    </source>
</reference>
<evidence type="ECO:0000313" key="1">
    <source>
        <dbReference type="EMBL" id="OHY92988.1"/>
    </source>
</evidence>
<name>A0ABX3D8S9_9VIBR</name>
<accession>A0ABX3D8S9</accession>
<gene>
    <name evidence="1" type="ORF">BI375_05885</name>
</gene>